<dbReference type="RefSeq" id="WP_103933208.1">
    <property type="nucleotide sequence ID" value="NZ_FNVA01000003.1"/>
</dbReference>
<dbReference type="InterPro" id="IPR013024">
    <property type="entry name" value="GGCT-like"/>
</dbReference>
<dbReference type="OrthoDB" id="8538589at2"/>
<dbReference type="InterPro" id="IPR009288">
    <property type="entry name" value="AIG2-like_dom"/>
</dbReference>
<organism evidence="2 3">
    <name type="scientific">Bryocella elongata</name>
    <dbReference type="NCBI Taxonomy" id="863522"/>
    <lineage>
        <taxon>Bacteria</taxon>
        <taxon>Pseudomonadati</taxon>
        <taxon>Acidobacteriota</taxon>
        <taxon>Terriglobia</taxon>
        <taxon>Terriglobales</taxon>
        <taxon>Acidobacteriaceae</taxon>
        <taxon>Bryocella</taxon>
    </lineage>
</organism>
<name>A0A1H5YJN2_9BACT</name>
<dbReference type="SUPFAM" id="SSF110857">
    <property type="entry name" value="Gamma-glutamyl cyclotransferase-like"/>
    <property type="match status" value="1"/>
</dbReference>
<gene>
    <name evidence="2" type="ORF">SAMN05421819_2350</name>
</gene>
<protein>
    <submittedName>
        <fullName evidence="2">Uncharacterized conserved protein YtfP, gamma-glutamylcyclotransferase (GGCT)/AIG2-like family</fullName>
    </submittedName>
</protein>
<dbReference type="EMBL" id="FNVA01000003">
    <property type="protein sequence ID" value="SEG24268.1"/>
    <property type="molecule type" value="Genomic_DNA"/>
</dbReference>
<evidence type="ECO:0000313" key="3">
    <source>
        <dbReference type="Proteomes" id="UP000236728"/>
    </source>
</evidence>
<evidence type="ECO:0000313" key="2">
    <source>
        <dbReference type="EMBL" id="SEG24268.1"/>
    </source>
</evidence>
<dbReference type="Proteomes" id="UP000236728">
    <property type="component" value="Unassembled WGS sequence"/>
</dbReference>
<keyword evidence="2" id="KW-0808">Transferase</keyword>
<accession>A0A1H5YJN2</accession>
<sequence>MAEPIDNLIFVYGTLHPDRSPAEIVQVTRRFELVGEGTIEARKYQFQHYPAIVLGDLGLVAGHVFRVPDPEMWAAIDRYEGYYPTRHDTSLFVRTRTLVTMNDGSKLEAWVYEYGRRMPVKSRA</sequence>
<keyword evidence="3" id="KW-1185">Reference proteome</keyword>
<feature type="domain" description="Gamma-glutamylcyclotransferase AIG2-like" evidence="1">
    <location>
        <begin position="9"/>
        <end position="116"/>
    </location>
</feature>
<dbReference type="GO" id="GO:0016740">
    <property type="term" value="F:transferase activity"/>
    <property type="evidence" value="ECO:0007669"/>
    <property type="project" value="UniProtKB-KW"/>
</dbReference>
<dbReference type="Pfam" id="PF06094">
    <property type="entry name" value="GGACT"/>
    <property type="match status" value="1"/>
</dbReference>
<dbReference type="InterPro" id="IPR036568">
    <property type="entry name" value="GGCT-like_sf"/>
</dbReference>
<dbReference type="Gene3D" id="3.10.490.10">
    <property type="entry name" value="Gamma-glutamyl cyclotransferase-like"/>
    <property type="match status" value="1"/>
</dbReference>
<dbReference type="AlphaFoldDB" id="A0A1H5YJN2"/>
<proteinExistence type="predicted"/>
<dbReference type="CDD" id="cd06661">
    <property type="entry name" value="GGCT_like"/>
    <property type="match status" value="1"/>
</dbReference>
<evidence type="ECO:0000259" key="1">
    <source>
        <dbReference type="Pfam" id="PF06094"/>
    </source>
</evidence>
<reference evidence="2 3" key="1">
    <citation type="submission" date="2016-10" db="EMBL/GenBank/DDBJ databases">
        <authorList>
            <person name="de Groot N.N."/>
        </authorList>
    </citation>
    <scope>NUCLEOTIDE SEQUENCE [LARGE SCALE GENOMIC DNA]</scope>
    <source>
        <strain evidence="2 3">DSM 22489</strain>
    </source>
</reference>